<sequence length="122" mass="13937">SVQIGQDVHWITRSTAILPPGRKFTSKLRYGIGLDDLAELFELGKNLGFITGRGWYTLEYMSNHEDVLGVKWEEKQGKLVPELAKLVKAQGQEKIQSLLRENPQYIECLKKDIYDMVGITQN</sequence>
<name>A0A382IIS8_9ZZZZ</name>
<accession>A0A382IIS8</accession>
<evidence type="ECO:0000313" key="1">
    <source>
        <dbReference type="EMBL" id="SVB99235.1"/>
    </source>
</evidence>
<dbReference type="EMBL" id="UINC01067511">
    <property type="protein sequence ID" value="SVB99235.1"/>
    <property type="molecule type" value="Genomic_DNA"/>
</dbReference>
<organism evidence="1">
    <name type="scientific">marine metagenome</name>
    <dbReference type="NCBI Taxonomy" id="408172"/>
    <lineage>
        <taxon>unclassified sequences</taxon>
        <taxon>metagenomes</taxon>
        <taxon>ecological metagenomes</taxon>
    </lineage>
</organism>
<evidence type="ECO:0008006" key="2">
    <source>
        <dbReference type="Google" id="ProtNLM"/>
    </source>
</evidence>
<feature type="non-terminal residue" evidence="1">
    <location>
        <position position="1"/>
    </location>
</feature>
<dbReference type="AlphaFoldDB" id="A0A382IIS8"/>
<reference evidence="1" key="1">
    <citation type="submission" date="2018-05" db="EMBL/GenBank/DDBJ databases">
        <authorList>
            <person name="Lanie J.A."/>
            <person name="Ng W.-L."/>
            <person name="Kazmierczak K.M."/>
            <person name="Andrzejewski T.M."/>
            <person name="Davidsen T.M."/>
            <person name="Wayne K.J."/>
            <person name="Tettelin H."/>
            <person name="Glass J.I."/>
            <person name="Rusch D."/>
            <person name="Podicherti R."/>
            <person name="Tsui H.-C.T."/>
            <person name="Winkler M.E."/>
        </authorList>
    </citation>
    <scope>NUCLEOTIDE SEQUENCE</scope>
</reference>
<protein>
    <recommendedName>
        <fullName evidence="2">RecA family profile 2 domain-containing protein</fullName>
    </recommendedName>
</protein>
<gene>
    <name evidence="1" type="ORF">METZ01_LOCUS252089</name>
</gene>
<proteinExistence type="predicted"/>